<organism evidence="2 3">
    <name type="scientific">Adineta ricciae</name>
    <name type="common">Rotifer</name>
    <dbReference type="NCBI Taxonomy" id="249248"/>
    <lineage>
        <taxon>Eukaryota</taxon>
        <taxon>Metazoa</taxon>
        <taxon>Spiralia</taxon>
        <taxon>Gnathifera</taxon>
        <taxon>Rotifera</taxon>
        <taxon>Eurotatoria</taxon>
        <taxon>Bdelloidea</taxon>
        <taxon>Adinetida</taxon>
        <taxon>Adinetidae</taxon>
        <taxon>Adineta</taxon>
    </lineage>
</organism>
<feature type="compositionally biased region" description="Polar residues" evidence="1">
    <location>
        <begin position="11"/>
        <end position="27"/>
    </location>
</feature>
<evidence type="ECO:0000313" key="2">
    <source>
        <dbReference type="EMBL" id="CAF0802652.1"/>
    </source>
</evidence>
<feature type="region of interest" description="Disordered" evidence="1">
    <location>
        <begin position="1"/>
        <end position="27"/>
    </location>
</feature>
<sequence length="146" mass="15711">MAAVAERRQVYNGNQVDPTTETSKPATDTIVPNQAQSQLSRTHTKLKATEKLNKFIQPSCYSFACYQSDNSSSHTTSINPCSSATCIGQETSNLITTVVILYSFDGNANDSNGRFNGVSYGAPTYVAQSYVGTSALNLNSTSSQYI</sequence>
<gene>
    <name evidence="2" type="ORF">EDS130_LOCUS4933</name>
</gene>
<reference evidence="2" key="1">
    <citation type="submission" date="2021-02" db="EMBL/GenBank/DDBJ databases">
        <authorList>
            <person name="Nowell W R."/>
        </authorList>
    </citation>
    <scope>NUCLEOTIDE SEQUENCE</scope>
</reference>
<protein>
    <submittedName>
        <fullName evidence="2">Uncharacterized protein</fullName>
    </submittedName>
</protein>
<proteinExistence type="predicted"/>
<evidence type="ECO:0000256" key="1">
    <source>
        <dbReference type="SAM" id="MobiDB-lite"/>
    </source>
</evidence>
<comment type="caution">
    <text evidence="2">The sequence shown here is derived from an EMBL/GenBank/DDBJ whole genome shotgun (WGS) entry which is preliminary data.</text>
</comment>
<dbReference type="AlphaFoldDB" id="A0A813T2S5"/>
<dbReference type="EMBL" id="CAJNOJ010000013">
    <property type="protein sequence ID" value="CAF0802652.1"/>
    <property type="molecule type" value="Genomic_DNA"/>
</dbReference>
<evidence type="ECO:0000313" key="3">
    <source>
        <dbReference type="Proteomes" id="UP000663852"/>
    </source>
</evidence>
<dbReference type="Proteomes" id="UP000663852">
    <property type="component" value="Unassembled WGS sequence"/>
</dbReference>
<accession>A0A813T2S5</accession>
<name>A0A813T2S5_ADIRI</name>